<gene>
    <name evidence="1" type="ORF">O9Z63_11780</name>
</gene>
<dbReference type="Proteomes" id="UP001211872">
    <property type="component" value="Chromosome"/>
</dbReference>
<evidence type="ECO:0000313" key="2">
    <source>
        <dbReference type="Proteomes" id="UP001211872"/>
    </source>
</evidence>
<accession>A0ABY7PII0</accession>
<keyword evidence="2" id="KW-1185">Reference proteome</keyword>
<organism evidence="1 2">
    <name type="scientific">Hymenobacter yonginensis</name>
    <dbReference type="NCBI Taxonomy" id="748197"/>
    <lineage>
        <taxon>Bacteria</taxon>
        <taxon>Pseudomonadati</taxon>
        <taxon>Bacteroidota</taxon>
        <taxon>Cytophagia</taxon>
        <taxon>Cytophagales</taxon>
        <taxon>Hymenobacteraceae</taxon>
        <taxon>Hymenobacter</taxon>
    </lineage>
</organism>
<name>A0ABY7PII0_9BACT</name>
<dbReference type="EMBL" id="CP115396">
    <property type="protein sequence ID" value="WBO83059.1"/>
    <property type="molecule type" value="Genomic_DNA"/>
</dbReference>
<sequence>MRKWLLIMSLGLSCAACSKKEDAEPDGVRIRVRNASPYVFESVDVDTSDGKNTYSQLAPGQSSDYKLFASAYRLAYARVIINGQTVVWQPMDYVGEKKLEIGRYTYVLGIEDLANRRTSFQLEKN</sequence>
<evidence type="ECO:0000313" key="1">
    <source>
        <dbReference type="EMBL" id="WBO83059.1"/>
    </source>
</evidence>
<proteinExistence type="predicted"/>
<reference evidence="1 2" key="1">
    <citation type="journal article" date="2011" name="Int. J. Syst. Evol. Microbiol.">
        <title>Hymenobacter yonginensis sp. nov., isolated from a mesotrophic artificial lake.</title>
        <authorList>
            <person name="Joung Y."/>
            <person name="Cho S.H."/>
            <person name="Kim H."/>
            <person name="Kim S.B."/>
            <person name="Joh K."/>
        </authorList>
    </citation>
    <scope>NUCLEOTIDE SEQUENCE [LARGE SCALE GENOMIC DNA]</scope>
    <source>
        <strain evidence="1 2">KCTC 22745</strain>
    </source>
</reference>
<protein>
    <submittedName>
        <fullName evidence="1">Uncharacterized protein</fullName>
    </submittedName>
</protein>
<dbReference type="RefSeq" id="WP_270125421.1">
    <property type="nucleotide sequence ID" value="NZ_CP115396.1"/>
</dbReference>